<dbReference type="AlphaFoldDB" id="A7TL58"/>
<dbReference type="OrthoDB" id="28053at2759"/>
<dbReference type="PIRSF" id="PIRSF037091">
    <property type="entry name" value="AP2_complex_alpha"/>
    <property type="match status" value="1"/>
</dbReference>
<dbReference type="EMBL" id="DS480412">
    <property type="protein sequence ID" value="EDO17021.1"/>
    <property type="molecule type" value="Genomic_DNA"/>
</dbReference>
<feature type="domain" description="Clathrin/coatomer adaptor adaptin-like N-terminal" evidence="8">
    <location>
        <begin position="39"/>
        <end position="648"/>
    </location>
</feature>
<dbReference type="InterPro" id="IPR016024">
    <property type="entry name" value="ARM-type_fold"/>
</dbReference>
<evidence type="ECO:0000256" key="4">
    <source>
        <dbReference type="ARBA" id="ARBA00023136"/>
    </source>
</evidence>
<dbReference type="FunCoup" id="A7TL58">
    <property type="interactions" value="881"/>
</dbReference>
<dbReference type="InterPro" id="IPR002553">
    <property type="entry name" value="Clathrin/coatomer_adapt-like_N"/>
</dbReference>
<dbReference type="InterPro" id="IPR009028">
    <property type="entry name" value="Coatomer/calthrin_app_sub_C"/>
</dbReference>
<dbReference type="Gene3D" id="2.60.40.1230">
    <property type="match status" value="1"/>
</dbReference>
<dbReference type="GO" id="GO:0006886">
    <property type="term" value="P:intracellular protein transport"/>
    <property type="evidence" value="ECO:0007669"/>
    <property type="project" value="UniProtKB-UniRule"/>
</dbReference>
<dbReference type="Proteomes" id="UP000000267">
    <property type="component" value="Unassembled WGS sequence"/>
</dbReference>
<comment type="similarity">
    <text evidence="5">Belongs to the adaptor complexes large subunit family.</text>
</comment>
<evidence type="ECO:0000259" key="8">
    <source>
        <dbReference type="Pfam" id="PF01602"/>
    </source>
</evidence>
<feature type="compositionally biased region" description="Low complexity" evidence="7">
    <location>
        <begin position="721"/>
        <end position="733"/>
    </location>
</feature>
<dbReference type="KEGG" id="vpo:Kpol_1065p37"/>
<dbReference type="SUPFAM" id="SSF48371">
    <property type="entry name" value="ARM repeat"/>
    <property type="match status" value="1"/>
</dbReference>
<dbReference type="STRING" id="436907.A7TL58"/>
<dbReference type="GO" id="GO:0035615">
    <property type="term" value="F:clathrin adaptor activity"/>
    <property type="evidence" value="ECO:0007669"/>
    <property type="project" value="InterPro"/>
</dbReference>
<dbReference type="GeneID" id="5545193"/>
<dbReference type="PhylomeDB" id="A7TL58"/>
<accession>A7TL58</accession>
<keyword evidence="5" id="KW-0168">Coated pit</keyword>
<dbReference type="SUPFAM" id="SSF55711">
    <property type="entry name" value="Subdomain of clathrin and coatomer appendage domain"/>
    <property type="match status" value="1"/>
</dbReference>
<dbReference type="InterPro" id="IPR050840">
    <property type="entry name" value="Adaptor_Complx_Large_Subunit"/>
</dbReference>
<keyword evidence="4 5" id="KW-0472">Membrane</keyword>
<feature type="region of interest" description="Disordered" evidence="7">
    <location>
        <begin position="706"/>
        <end position="763"/>
    </location>
</feature>
<comment type="subcellular location">
    <subcellularLocation>
        <location evidence="1">Endomembrane system</location>
        <topology evidence="1">Peripheral membrane protein</topology>
    </subcellularLocation>
    <subcellularLocation>
        <location evidence="5">Membrane</location>
        <location evidence="5">Coated pit</location>
    </subcellularLocation>
</comment>
<evidence type="ECO:0000313" key="11">
    <source>
        <dbReference type="Proteomes" id="UP000000267"/>
    </source>
</evidence>
<reference evidence="10 11" key="1">
    <citation type="journal article" date="2007" name="Proc. Natl. Acad. Sci. U.S.A.">
        <title>Independent sorting-out of thousands of duplicated gene pairs in two yeast species descended from a whole-genome duplication.</title>
        <authorList>
            <person name="Scannell D.R."/>
            <person name="Frank A.C."/>
            <person name="Conant G.C."/>
            <person name="Byrne K.P."/>
            <person name="Woolfit M."/>
            <person name="Wolfe K.H."/>
        </authorList>
    </citation>
    <scope>NUCLEOTIDE SEQUENCE [LARGE SCALE GENOMIC DNA]</scope>
    <source>
        <strain evidence="11">ATCC 22028 / DSM 70294 / BCRC 21397 / CBS 2163 / NBRC 10782 / NRRL Y-8283 / UCD 57-17</strain>
    </source>
</reference>
<comment type="function">
    <text evidence="5">Adaptins are components of the adaptor complexes which link clathrin to receptors in coated vesicles. Clathrin-associated protein complexes are believed to interact with the cytoplasmic tails of membrane proteins, leading to their selection and concentration.</text>
</comment>
<feature type="domain" description="Clathrin adaptor alpha-adaptin appendage C-terminal subdomain" evidence="9">
    <location>
        <begin position="918"/>
        <end position="1028"/>
    </location>
</feature>
<feature type="binding site" evidence="6">
    <location>
        <begin position="73"/>
        <end position="77"/>
    </location>
    <ligand>
        <name>a 1,2-diacyl-sn-glycero-3-phospho-(1D-myo-inositol-3,4,5-trisphosphate)</name>
        <dbReference type="ChEBI" id="CHEBI:57836"/>
    </ligand>
</feature>
<dbReference type="GO" id="GO:0072583">
    <property type="term" value="P:clathrin-dependent endocytosis"/>
    <property type="evidence" value="ECO:0007669"/>
    <property type="project" value="InterPro"/>
</dbReference>
<dbReference type="HOGENOM" id="CLU_003824_1_0_1"/>
<sequence length="1036" mass="116142">MEKRLGLSNNGASNSNSNIRGLQIFIADLRSSQQSQEQERRIQAELSKIKQQFTSSRKKSDSSNKLAGYQRKKYVSKLAYIYITSNTTKLSDILFGLDEMVELLKSNVFSEKYMAYMTLEILYEHQEVVNRVDDLVTAQLVKDLAGSNDDTVALALNFIGVVGRLKNGLAYNDDVITEVFQIIRSPTAAEHLKKKAALSFLTLLKTNIDILTGDLQRQNHWIQRILSLLDDSQNYRLLLSVLPLIEFIARYVNPSQCVRLIPQLTQILYKCLIGGTSQLAETQFPAEYMFANVPNPWLITKLVSLLSVLIISRSEISENRAGLLQASNIDTDNLGKLRLCVSKAIELGTRDVSDPMERIVQNTILFSLINFASKLDPTEEALSNSATALCSLLISSETNIRYLALDSLVKLCAISEKTVIDSVCKKNLNLICRLLNNEKDQSILRKLVDLLYSFTNVDNVKIIVNHLLKFILTSRTISDNKMKRDISVKIAVLTEKYATDTNWFVEISLKLLSISSNATNNDDLIWERLSQIVVNNPQLHKITCEQLVDYLNNNNTSETIIATGAFLIGEYANLITEKISIGELFNLFTDKYFIVSNTTKCMILTTMIKLYKFAPEIGSAVIKFFQLELNSLDIELQTRSYEYLKIIQISNSIGNKALLDTLFSGMPSFNSRTNPLLRRLGNLPDSSVNNNSSLWLKVNKSEASLAGSPERRDESSSSVQNSTSPLSSMSSNNGIAPAPPLSRSRSRMNSNVTSPIKNNGINDSYYSRQNLSSNWREGFTRSISHRQGILYSSSLIKILYRITNPDIQQMSILQVSLTFINQTEWEMSGFNTETISYQLQDSPSYIIQNVESLSSTSIMPHKRIEQKFNITIRKPFEVEKSVIFNSHFKCGGSVQFLSLKIGIGMTSTLVNNVEQPGMTLPEYIGRWRQLREGLGNDGEYQLVVRPKKSGAQDLSSSLIQIMKRLGFQVVEQDSISNTVFASGIIHTKSTGNYGCLVKLKSAISSDGDSREIEITCRTTSAGSLSKYVVDCINYAL</sequence>
<dbReference type="InterPro" id="IPR012295">
    <property type="entry name" value="TBP_dom_sf"/>
</dbReference>
<protein>
    <recommendedName>
        <fullName evidence="5">AP-2 complex subunit alpha</fullName>
    </recommendedName>
</protein>
<dbReference type="InterPro" id="IPR013041">
    <property type="entry name" value="Clathrin_app_Ig-like_sf"/>
</dbReference>
<evidence type="ECO:0000256" key="6">
    <source>
        <dbReference type="PIRSR" id="PIRSR037091-1"/>
    </source>
</evidence>
<keyword evidence="11" id="KW-1185">Reference proteome</keyword>
<evidence type="ECO:0000256" key="3">
    <source>
        <dbReference type="ARBA" id="ARBA00022927"/>
    </source>
</evidence>
<feature type="binding site" evidence="6">
    <location>
        <begin position="20"/>
        <end position="21"/>
    </location>
    <ligand>
        <name>a 1,2-diacyl-sn-glycero-3-phospho-(1D-myo-inositol-3,4,5-trisphosphate)</name>
        <dbReference type="ChEBI" id="CHEBI:57836"/>
    </ligand>
</feature>
<dbReference type="GO" id="GO:0030122">
    <property type="term" value="C:AP-2 adaptor complex"/>
    <property type="evidence" value="ECO:0007669"/>
    <property type="project" value="EnsemblFungi"/>
</dbReference>
<dbReference type="InterPro" id="IPR003164">
    <property type="entry name" value="Clathrin_a-adaptin_app_sub_C"/>
</dbReference>
<evidence type="ECO:0000256" key="1">
    <source>
        <dbReference type="ARBA" id="ARBA00004184"/>
    </source>
</evidence>
<dbReference type="SUPFAM" id="SSF49348">
    <property type="entry name" value="Clathrin adaptor appendage domain"/>
    <property type="match status" value="1"/>
</dbReference>
<feature type="binding site" evidence="6">
    <location>
        <position position="69"/>
    </location>
    <ligand>
        <name>a 1,2-diacyl-sn-glycero-3-phospho-(1D-myo-inositol-3,4,5-trisphosphate)</name>
        <dbReference type="ChEBI" id="CHEBI:57836"/>
    </ligand>
</feature>
<dbReference type="eggNOG" id="KOG1077">
    <property type="taxonomic scope" value="Eukaryota"/>
</dbReference>
<organism evidence="11">
    <name type="scientific">Vanderwaltozyma polyspora (strain ATCC 22028 / DSM 70294 / BCRC 21397 / CBS 2163 / NBRC 10782 / NRRL Y-8283 / UCD 57-17)</name>
    <name type="common">Kluyveromyces polysporus</name>
    <dbReference type="NCBI Taxonomy" id="436907"/>
    <lineage>
        <taxon>Eukaryota</taxon>
        <taxon>Fungi</taxon>
        <taxon>Dikarya</taxon>
        <taxon>Ascomycota</taxon>
        <taxon>Saccharomycotina</taxon>
        <taxon>Saccharomycetes</taxon>
        <taxon>Saccharomycetales</taxon>
        <taxon>Saccharomycetaceae</taxon>
        <taxon>Vanderwaltozyma</taxon>
    </lineage>
</organism>
<dbReference type="PANTHER" id="PTHR22780">
    <property type="entry name" value="ADAPTIN, ALPHA/GAMMA/EPSILON"/>
    <property type="match status" value="1"/>
</dbReference>
<evidence type="ECO:0000256" key="5">
    <source>
        <dbReference type="PIRNR" id="PIRNR037091"/>
    </source>
</evidence>
<keyword evidence="3 5" id="KW-0653">Protein transport</keyword>
<proteinExistence type="inferred from homology"/>
<dbReference type="RefSeq" id="XP_001644879.1">
    <property type="nucleotide sequence ID" value="XM_001644829.1"/>
</dbReference>
<dbReference type="Pfam" id="PF01602">
    <property type="entry name" value="Adaptin_N"/>
    <property type="match status" value="1"/>
</dbReference>
<name>A7TL58_VANPO</name>
<feature type="compositionally biased region" description="Polar residues" evidence="7">
    <location>
        <begin position="747"/>
        <end position="763"/>
    </location>
</feature>
<keyword evidence="5" id="KW-0254">Endocytosis</keyword>
<dbReference type="Gene3D" id="3.30.310.10">
    <property type="entry name" value="TATA-Binding Protein"/>
    <property type="match status" value="1"/>
</dbReference>
<evidence type="ECO:0000259" key="9">
    <source>
        <dbReference type="Pfam" id="PF02296"/>
    </source>
</evidence>
<dbReference type="InterPro" id="IPR011989">
    <property type="entry name" value="ARM-like"/>
</dbReference>
<dbReference type="Pfam" id="PF02296">
    <property type="entry name" value="Alpha_adaptin_C"/>
    <property type="match status" value="1"/>
</dbReference>
<dbReference type="GO" id="GO:0005935">
    <property type="term" value="C:cellular bud neck"/>
    <property type="evidence" value="ECO:0007669"/>
    <property type="project" value="EnsemblFungi"/>
</dbReference>
<evidence type="ECO:0000313" key="10">
    <source>
        <dbReference type="EMBL" id="EDO17021.1"/>
    </source>
</evidence>
<dbReference type="OMA" id="PVLMHRY"/>
<dbReference type="Gene3D" id="1.25.10.10">
    <property type="entry name" value="Leucine-rich Repeat Variant"/>
    <property type="match status" value="1"/>
</dbReference>
<evidence type="ECO:0000256" key="2">
    <source>
        <dbReference type="ARBA" id="ARBA00022448"/>
    </source>
</evidence>
<gene>
    <name evidence="10" type="ORF">Kpol_1065p37</name>
</gene>
<keyword evidence="2 5" id="KW-0813">Transport</keyword>
<evidence type="ECO:0000256" key="7">
    <source>
        <dbReference type="SAM" id="MobiDB-lite"/>
    </source>
</evidence>
<dbReference type="InterPro" id="IPR017104">
    <property type="entry name" value="AP2_complex_asu"/>
</dbReference>
<dbReference type="InParanoid" id="A7TL58"/>